<feature type="region of interest" description="Disordered" evidence="1">
    <location>
        <begin position="74"/>
        <end position="115"/>
    </location>
</feature>
<gene>
    <name evidence="2" type="ORF">MUCCIDRAFT_112083</name>
</gene>
<dbReference type="Proteomes" id="UP000077051">
    <property type="component" value="Unassembled WGS sequence"/>
</dbReference>
<name>A0A168J2T8_MUCCL</name>
<dbReference type="VEuPathDB" id="FungiDB:MUCCIDRAFT_112083"/>
<proteinExistence type="predicted"/>
<evidence type="ECO:0000313" key="2">
    <source>
        <dbReference type="EMBL" id="OAD00673.1"/>
    </source>
</evidence>
<keyword evidence="3" id="KW-1185">Reference proteome</keyword>
<dbReference type="AlphaFoldDB" id="A0A168J2T8"/>
<comment type="caution">
    <text evidence="2">The sequence shown here is derived from an EMBL/GenBank/DDBJ whole genome shotgun (WGS) entry which is preliminary data.</text>
</comment>
<accession>A0A168J2T8</accession>
<organism evidence="2 3">
    <name type="scientific">Mucor lusitanicus CBS 277.49</name>
    <dbReference type="NCBI Taxonomy" id="747725"/>
    <lineage>
        <taxon>Eukaryota</taxon>
        <taxon>Fungi</taxon>
        <taxon>Fungi incertae sedis</taxon>
        <taxon>Mucoromycota</taxon>
        <taxon>Mucoromycotina</taxon>
        <taxon>Mucoromycetes</taxon>
        <taxon>Mucorales</taxon>
        <taxon>Mucorineae</taxon>
        <taxon>Mucoraceae</taxon>
        <taxon>Mucor</taxon>
    </lineage>
</organism>
<dbReference type="EMBL" id="AMYB01000006">
    <property type="protein sequence ID" value="OAD00673.1"/>
    <property type="molecule type" value="Genomic_DNA"/>
</dbReference>
<protein>
    <submittedName>
        <fullName evidence="2">Uncharacterized protein</fullName>
    </submittedName>
</protein>
<sequence>MASGFNVWKTVRPGCKLAIPPKKVFPEFEYIAKLVKSLKENNKAYTITSLQVQGAYAAKTGTIMQDLAARQSLAASHHGSATSEDDSAAAPHDPTTSEDDSAAAPHNPTASEDDPNQCEALLQALYKVARLRFGKATGAASLPQTTSSTSALHKEAINLLNNTDSSNDNKIKLLLSSVINLQNPELRAWYKTILPESVYNGLLEECDEHIKLLHLSDQLQQDLDDLFLVLKKYQYDDTVDAVLGLLAAEELKSSGEMSLAVRVVKQVVQGLLKQKKGRTMINLTIYSHLNRQYDVDYLQDGDLKWDVPADDSMTDKLCKYRRDSIKGAKKNRFLSDIRLLSILNIFPYGHLQGSYSICEVIEGIDCQKVCCPASPIVEIDGPSQAIKALRIDIVRGTPLERKTSTPTATTIKPTAITNQVVLRILDQWRFSLVERLGQLVEYNRESVLFPTCLSFHFTIIGKIKAPPSNPKQNESS</sequence>
<dbReference type="OrthoDB" id="10269537at2759"/>
<evidence type="ECO:0000313" key="3">
    <source>
        <dbReference type="Proteomes" id="UP000077051"/>
    </source>
</evidence>
<evidence type="ECO:0000256" key="1">
    <source>
        <dbReference type="SAM" id="MobiDB-lite"/>
    </source>
</evidence>
<reference evidence="2 3" key="1">
    <citation type="submission" date="2015-06" db="EMBL/GenBank/DDBJ databases">
        <title>Expansion of signal transduction pathways in fungi by whole-genome duplication.</title>
        <authorList>
            <consortium name="DOE Joint Genome Institute"/>
            <person name="Corrochano L.M."/>
            <person name="Kuo A."/>
            <person name="Marcet-Houben M."/>
            <person name="Polaino S."/>
            <person name="Salamov A."/>
            <person name="Villalobos J.M."/>
            <person name="Alvarez M.I."/>
            <person name="Avalos J."/>
            <person name="Benito E.P."/>
            <person name="Benoit I."/>
            <person name="Burger G."/>
            <person name="Camino L.P."/>
            <person name="Canovas D."/>
            <person name="Cerda-Olmedo E."/>
            <person name="Cheng J.-F."/>
            <person name="Dominguez A."/>
            <person name="Elias M."/>
            <person name="Eslava A.P."/>
            <person name="Glaser F."/>
            <person name="Grimwood J."/>
            <person name="Gutierrez G."/>
            <person name="Heitman J."/>
            <person name="Henrissat B."/>
            <person name="Iturriaga E.A."/>
            <person name="Lang B.F."/>
            <person name="Lavin J.L."/>
            <person name="Lee S."/>
            <person name="Li W."/>
            <person name="Lindquist E."/>
            <person name="Lopez-Garcia S."/>
            <person name="Luque E.M."/>
            <person name="Marcos A.T."/>
            <person name="Martin J."/>
            <person name="Mccluskey K."/>
            <person name="Medina H.R."/>
            <person name="Miralles-Duran A."/>
            <person name="Miyazaki A."/>
            <person name="Munoz-Torres E."/>
            <person name="Oguiza J.A."/>
            <person name="Ohm R."/>
            <person name="Olmedo M."/>
            <person name="Orejas M."/>
            <person name="Ortiz-Castellanos L."/>
            <person name="Pisabarro A.G."/>
            <person name="Rodriguez-Romero J."/>
            <person name="Ruiz-Herrera J."/>
            <person name="Ruiz-Vazquez R."/>
            <person name="Sanz C."/>
            <person name="Schackwitz W."/>
            <person name="Schmutz J."/>
            <person name="Shahriari M."/>
            <person name="Shelest E."/>
            <person name="Silva-Franco F."/>
            <person name="Soanes D."/>
            <person name="Syed K."/>
            <person name="Tagua V.G."/>
            <person name="Talbot N.J."/>
            <person name="Thon M."/>
            <person name="De Vries R.P."/>
            <person name="Wiebenga A."/>
            <person name="Yadav J.S."/>
            <person name="Braun E.L."/>
            <person name="Baker S."/>
            <person name="Garre V."/>
            <person name="Horwitz B."/>
            <person name="Torres-Martinez S."/>
            <person name="Idnurm A."/>
            <person name="Herrera-Estrella A."/>
            <person name="Gabaldon T."/>
            <person name="Grigoriev I.V."/>
        </authorList>
    </citation>
    <scope>NUCLEOTIDE SEQUENCE [LARGE SCALE GENOMIC DNA]</scope>
    <source>
        <strain evidence="2 3">CBS 277.49</strain>
    </source>
</reference>